<comment type="caution">
    <text evidence="1">The sequence shown here is derived from an EMBL/GenBank/DDBJ whole genome shotgun (WGS) entry which is preliminary data.</text>
</comment>
<protein>
    <submittedName>
        <fullName evidence="1">Uncharacterized protein</fullName>
    </submittedName>
</protein>
<keyword evidence="2" id="KW-1185">Reference proteome</keyword>
<proteinExistence type="predicted"/>
<organism evidence="1 2">
    <name type="scientific">Sedimentitalea todarodis</name>
    <dbReference type="NCBI Taxonomy" id="1631240"/>
    <lineage>
        <taxon>Bacteria</taxon>
        <taxon>Pseudomonadati</taxon>
        <taxon>Pseudomonadota</taxon>
        <taxon>Alphaproteobacteria</taxon>
        <taxon>Rhodobacterales</taxon>
        <taxon>Paracoccaceae</taxon>
        <taxon>Sedimentitalea</taxon>
    </lineage>
</organism>
<reference evidence="2" key="1">
    <citation type="submission" date="2023-05" db="EMBL/GenBank/DDBJ databases">
        <title>Sedimentitalea sp. nov. JM2-8.</title>
        <authorList>
            <person name="Huang J."/>
        </authorList>
    </citation>
    <scope>NUCLEOTIDE SEQUENCE [LARGE SCALE GENOMIC DNA]</scope>
    <source>
        <strain evidence="2">KHS03</strain>
    </source>
</reference>
<gene>
    <name evidence="1" type="ORF">QO231_05465</name>
</gene>
<dbReference type="EMBL" id="JASMWN010000003">
    <property type="protein sequence ID" value="MDU9003300.1"/>
    <property type="molecule type" value="Genomic_DNA"/>
</dbReference>
<dbReference type="RefSeq" id="WP_316774080.1">
    <property type="nucleotide sequence ID" value="NZ_JASMWN010000003.1"/>
</dbReference>
<sequence length="45" mass="4852">MRALCTGARSIYAGDFGFRKSAFPYLAWQPDPGKPAPVPAKVKIA</sequence>
<name>A0ABU3VAU3_9RHOB</name>
<evidence type="ECO:0000313" key="2">
    <source>
        <dbReference type="Proteomes" id="UP001255416"/>
    </source>
</evidence>
<evidence type="ECO:0000313" key="1">
    <source>
        <dbReference type="EMBL" id="MDU9003300.1"/>
    </source>
</evidence>
<accession>A0ABU3VAU3</accession>
<dbReference type="Proteomes" id="UP001255416">
    <property type="component" value="Unassembled WGS sequence"/>
</dbReference>